<dbReference type="Gene3D" id="3.60.60.10">
    <property type="entry name" value="Penicillin V Acylase, Chain A"/>
    <property type="match status" value="1"/>
</dbReference>
<sequence>MQRTRMDNIKASFVTNLQPLIRWIFDNYQNNQIKPLDYLYMTSFIVAIMEGTTSLIFFIFAFIGLTLGKDNVKKLQALLIVLSVSIFKITCTETIHAVSILTLWFIAIIMIILSIVIQFMLSYITGARADISKHIYTPVKHYYKGKLCGEILYINHLPILKFYSDNSTENGYTHGFLLAKQIKELKEKIDFLKILTKPFGLFVSTTSKPFYDLIDKIPTTLINEINGLVHGYNEYWTSKNVKFAKLTFQDVLDWQTMADSKHFNPTKLDKLSMACTAILKNQYFGRNMDWSGIGRGGEYSLLMVWENEGVASYSVPGILGCITGWNKSGVCVSINVCPGETKEIRGMPITLFIRHMLKNVKTITDVRQKFTSEDYTSYRPLGPCHLTISQSGKHCSGIIISYCQGENDWMDFIREQKEGQPLYALNWREPDQIGGFFNSEKRHKWLQKYKLQNNENKNDKDYIRNILSSSPLFNCWMTIHSFVFDLNENTVEIRNNNGFAMSNTVVHYITLGEVFTRK</sequence>
<reference evidence="3" key="1">
    <citation type="submission" date="2018-10" db="EMBL/GenBank/DDBJ databases">
        <title>Hidden diversity of soil giant viruses.</title>
        <authorList>
            <person name="Schulz F."/>
            <person name="Alteio L."/>
            <person name="Goudeau D."/>
            <person name="Ryan E.M."/>
            <person name="Malmstrom R.R."/>
            <person name="Blanchard J."/>
            <person name="Woyke T."/>
        </authorList>
    </citation>
    <scope>NUCLEOTIDE SEQUENCE</scope>
    <source>
        <strain evidence="3">EDV1</strain>
    </source>
</reference>
<dbReference type="Pfam" id="PF03417">
    <property type="entry name" value="AAT"/>
    <property type="match status" value="1"/>
</dbReference>
<feature type="transmembrane region" description="Helical" evidence="1">
    <location>
        <begin position="75"/>
        <end position="91"/>
    </location>
</feature>
<keyword evidence="3" id="KW-0378">Hydrolase</keyword>
<dbReference type="PANTHER" id="PTHR35190">
    <property type="entry name" value="PROTEIN DCD1B"/>
    <property type="match status" value="1"/>
</dbReference>
<organism evidence="3">
    <name type="scientific">Edafosvirus sp</name>
    <dbReference type="NCBI Taxonomy" id="2487765"/>
    <lineage>
        <taxon>Viruses</taxon>
        <taxon>Varidnaviria</taxon>
        <taxon>Bamfordvirae</taxon>
        <taxon>Nucleocytoviricota</taxon>
        <taxon>Megaviricetes</taxon>
        <taxon>Imitervirales</taxon>
        <taxon>Mimiviridae</taxon>
        <taxon>Klosneuvirinae</taxon>
    </lineage>
</organism>
<proteinExistence type="predicted"/>
<gene>
    <name evidence="3" type="ORF">Edafosvirus1_78</name>
</gene>
<dbReference type="EMBL" id="MK072066">
    <property type="protein sequence ID" value="AYV77747.1"/>
    <property type="molecule type" value="Genomic_DNA"/>
</dbReference>
<keyword evidence="1" id="KW-1133">Transmembrane helix</keyword>
<keyword evidence="1" id="KW-0472">Membrane</keyword>
<dbReference type="SUPFAM" id="SSF56235">
    <property type="entry name" value="N-terminal nucleophile aminohydrolases (Ntn hydrolases)"/>
    <property type="match status" value="1"/>
</dbReference>
<feature type="domain" description="Peptidase C45 hydrolase" evidence="2">
    <location>
        <begin position="281"/>
        <end position="372"/>
    </location>
</feature>
<dbReference type="GO" id="GO:0016787">
    <property type="term" value="F:hydrolase activity"/>
    <property type="evidence" value="ECO:0007669"/>
    <property type="project" value="UniProtKB-KW"/>
</dbReference>
<feature type="transmembrane region" description="Helical" evidence="1">
    <location>
        <begin position="103"/>
        <end position="124"/>
    </location>
</feature>
<evidence type="ECO:0000256" key="1">
    <source>
        <dbReference type="SAM" id="Phobius"/>
    </source>
</evidence>
<accession>A0A3G4ZS71</accession>
<dbReference type="InterPro" id="IPR029055">
    <property type="entry name" value="Ntn_hydrolases_N"/>
</dbReference>
<dbReference type="InterPro" id="IPR005079">
    <property type="entry name" value="Peptidase_C45_hydrolase"/>
</dbReference>
<name>A0A3G4ZS71_9VIRU</name>
<evidence type="ECO:0000313" key="3">
    <source>
        <dbReference type="EMBL" id="AYV77747.1"/>
    </source>
</evidence>
<dbReference type="InterPro" id="IPR047803">
    <property type="entry name" value="DCD1A/B-like"/>
</dbReference>
<protein>
    <submittedName>
        <fullName evidence="3">Linear amide C-N hydrolase</fullName>
    </submittedName>
</protein>
<feature type="transmembrane region" description="Helical" evidence="1">
    <location>
        <begin position="38"/>
        <end position="63"/>
    </location>
</feature>
<evidence type="ECO:0000259" key="2">
    <source>
        <dbReference type="Pfam" id="PF03417"/>
    </source>
</evidence>
<keyword evidence="1" id="KW-0812">Transmembrane</keyword>
<dbReference type="PANTHER" id="PTHR35190:SF2">
    <property type="entry name" value="PROTEIN DCD1B"/>
    <property type="match status" value="1"/>
</dbReference>